<organism evidence="1 2">
    <name type="scientific">Caulobacter phage KSC</name>
    <dbReference type="NCBI Taxonomy" id="3020398"/>
    <lineage>
        <taxon>Viruses</taxon>
        <taxon>Duplodnaviria</taxon>
        <taxon>Heunggongvirae</taxon>
        <taxon>Uroviricota</taxon>
        <taxon>Caudoviricetes</taxon>
        <taxon>Autographivirales</taxon>
        <taxon>Autonotataviridae</taxon>
        <taxon>Percyvirus</taxon>
        <taxon>Percyvirus KSC</taxon>
    </lineage>
</organism>
<evidence type="ECO:0000313" key="1">
    <source>
        <dbReference type="EMBL" id="WCD56149.1"/>
    </source>
</evidence>
<name>A0AAE9WYG6_9CAUD</name>
<sequence>MRNGPDLWHSLLEDIVAVFGGDAIIAGGCIRDFMLGLEPKDIDIWVNERDLVSMRNLMQRLMSTDFDWSWDLTEMEDGDPDYNGGIGDNLLIWEGTVQNTGGVILDVNIIACPEHADGIEAVVNRFDMDICQWWFSGGMIHQTPAALQALDNKVCTVVRGHDWERAVRRFDKFNARHPGVLTFVNPFQGSLDL</sequence>
<dbReference type="Gene3D" id="3.30.460.10">
    <property type="entry name" value="Beta Polymerase, domain 2"/>
    <property type="match status" value="1"/>
</dbReference>
<proteinExistence type="predicted"/>
<gene>
    <name evidence="1" type="primary">KSC_gp012</name>
</gene>
<dbReference type="SUPFAM" id="SSF81301">
    <property type="entry name" value="Nucleotidyltransferase"/>
    <property type="match status" value="1"/>
</dbReference>
<dbReference type="GO" id="GO:0016779">
    <property type="term" value="F:nucleotidyltransferase activity"/>
    <property type="evidence" value="ECO:0007669"/>
    <property type="project" value="InterPro"/>
</dbReference>
<dbReference type="EMBL" id="OQ135104">
    <property type="protein sequence ID" value="WCD56149.1"/>
    <property type="molecule type" value="Genomic_DNA"/>
</dbReference>
<dbReference type="GO" id="GO:0006396">
    <property type="term" value="P:RNA processing"/>
    <property type="evidence" value="ECO:0007669"/>
    <property type="project" value="InterPro"/>
</dbReference>
<dbReference type="Proteomes" id="UP001221122">
    <property type="component" value="Segment"/>
</dbReference>
<protein>
    <submittedName>
        <fullName evidence="1">tRNA nucleotidyltransferase</fullName>
    </submittedName>
</protein>
<dbReference type="InterPro" id="IPR043519">
    <property type="entry name" value="NT_sf"/>
</dbReference>
<dbReference type="Pfam" id="PF26128">
    <property type="entry name" value="Gad2"/>
    <property type="match status" value="1"/>
</dbReference>
<reference evidence="2" key="1">
    <citation type="journal article" date="2024" name="Viruses">
        <title>New Genera and Species of Caulobacter and Brevundimonas Bacteriophages Provide Insights into Phage Genome Evolution.</title>
        <authorList>
            <person name="Ely B."/>
            <person name="Hils M."/>
            <person name="Clarke A."/>
            <person name="Albert M."/>
            <person name="Holness N."/>
            <person name="Lenski J."/>
            <person name="Mohammadi T."/>
        </authorList>
    </citation>
    <scope>NUCLEOTIDE SEQUENCE [LARGE SCALE GENOMIC DNA]</scope>
</reference>
<accession>A0AAE9WYG6</accession>
<dbReference type="GO" id="GO:0003723">
    <property type="term" value="F:RNA binding"/>
    <property type="evidence" value="ECO:0007669"/>
    <property type="project" value="InterPro"/>
</dbReference>
<evidence type="ECO:0000313" key="2">
    <source>
        <dbReference type="Proteomes" id="UP001221122"/>
    </source>
</evidence>
<keyword evidence="2" id="KW-1185">Reference proteome</keyword>